<comment type="caution">
    <text evidence="2">The sequence shown here is derived from an EMBL/GenBank/DDBJ whole genome shotgun (WGS) entry which is preliminary data.</text>
</comment>
<evidence type="ECO:0000313" key="3">
    <source>
        <dbReference type="Proteomes" id="UP001501570"/>
    </source>
</evidence>
<proteinExistence type="predicted"/>
<evidence type="ECO:0000313" key="2">
    <source>
        <dbReference type="EMBL" id="GAA5194457.1"/>
    </source>
</evidence>
<sequence length="344" mass="35251">MVTLAGCGAHAAKPSDAPTLAAGAYGTGEGLGVGVDDPSTAPSPAKSVAATGSSTAAPGATHAAAKVTSGTATGGGKATSTSGPTAAPIPRGQKEVVRYGVPISGYPALLDEAMAAGYRPVYLDGYDVGSAAYVNAVFRPADGVGWYQYIEMSASGYQSRFDSLKSQGYRLVSVESYLNGGQVRYAGLWSKSSGPASFAFHGYTATNYQTMLDKETAAGYLPANVSVVSVSGALSYTGLLVKRGLGSWELKSTLSPTDYNTLFKQELKAGLAPAYLNAYTQNGAVKFVALFASSPAVQFEEHSGLSATQAVSDTATEEKAGYLTSSAAGYDDGGQTHFIVCWSH</sequence>
<accession>A0ABP9SD69</accession>
<dbReference type="Proteomes" id="UP001501570">
    <property type="component" value="Unassembled WGS sequence"/>
</dbReference>
<dbReference type="EMBL" id="BAABJQ010000021">
    <property type="protein sequence ID" value="GAA5194457.1"/>
    <property type="molecule type" value="Genomic_DNA"/>
</dbReference>
<reference evidence="3" key="1">
    <citation type="journal article" date="2019" name="Int. J. Syst. Evol. Microbiol.">
        <title>The Global Catalogue of Microorganisms (GCM) 10K type strain sequencing project: providing services to taxonomists for standard genome sequencing and annotation.</title>
        <authorList>
            <consortium name="The Broad Institute Genomics Platform"/>
            <consortium name="The Broad Institute Genome Sequencing Center for Infectious Disease"/>
            <person name="Wu L."/>
            <person name="Ma J."/>
        </authorList>
    </citation>
    <scope>NUCLEOTIDE SEQUENCE [LARGE SCALE GENOMIC DNA]</scope>
    <source>
        <strain evidence="3">JCM 18304</strain>
    </source>
</reference>
<feature type="compositionally biased region" description="Low complexity" evidence="1">
    <location>
        <begin position="78"/>
        <end position="88"/>
    </location>
</feature>
<feature type="compositionally biased region" description="Low complexity" evidence="1">
    <location>
        <begin position="45"/>
        <end position="71"/>
    </location>
</feature>
<organism evidence="2 3">
    <name type="scientific">Rugosimonospora acidiphila</name>
    <dbReference type="NCBI Taxonomy" id="556531"/>
    <lineage>
        <taxon>Bacteria</taxon>
        <taxon>Bacillati</taxon>
        <taxon>Actinomycetota</taxon>
        <taxon>Actinomycetes</taxon>
        <taxon>Micromonosporales</taxon>
        <taxon>Micromonosporaceae</taxon>
        <taxon>Rugosimonospora</taxon>
    </lineage>
</organism>
<dbReference type="Pfam" id="PF17660">
    <property type="entry name" value="BTRD1"/>
    <property type="match status" value="4"/>
</dbReference>
<gene>
    <name evidence="2" type="ORF">GCM10023322_58910</name>
</gene>
<dbReference type="InterPro" id="IPR049511">
    <property type="entry name" value="PGH-like_rpt"/>
</dbReference>
<evidence type="ECO:0000256" key="1">
    <source>
        <dbReference type="SAM" id="MobiDB-lite"/>
    </source>
</evidence>
<name>A0ABP9SD69_9ACTN</name>
<keyword evidence="3" id="KW-1185">Reference proteome</keyword>
<protein>
    <recommendedName>
        <fullName evidence="4">Lipoprotein</fullName>
    </recommendedName>
</protein>
<evidence type="ECO:0008006" key="4">
    <source>
        <dbReference type="Google" id="ProtNLM"/>
    </source>
</evidence>
<feature type="region of interest" description="Disordered" evidence="1">
    <location>
        <begin position="33"/>
        <end position="91"/>
    </location>
</feature>